<dbReference type="Proteomes" id="UP000644699">
    <property type="component" value="Unassembled WGS sequence"/>
</dbReference>
<dbReference type="EMBL" id="BMIQ01000003">
    <property type="protein sequence ID" value="GGE01272.1"/>
    <property type="molecule type" value="Genomic_DNA"/>
</dbReference>
<dbReference type="GO" id="GO:0016853">
    <property type="term" value="F:isomerase activity"/>
    <property type="evidence" value="ECO:0007669"/>
    <property type="project" value="UniProtKB-KW"/>
</dbReference>
<reference evidence="1" key="1">
    <citation type="journal article" date="2014" name="Int. J. Syst. Evol. Microbiol.">
        <title>Complete genome sequence of Corynebacterium casei LMG S-19264T (=DSM 44701T), isolated from a smear-ripened cheese.</title>
        <authorList>
            <consortium name="US DOE Joint Genome Institute (JGI-PGF)"/>
            <person name="Walter F."/>
            <person name="Albersmeier A."/>
            <person name="Kalinowski J."/>
            <person name="Ruckert C."/>
        </authorList>
    </citation>
    <scope>NUCLEOTIDE SEQUENCE</scope>
    <source>
        <strain evidence="1">CGMCC 1.15367</strain>
    </source>
</reference>
<keyword evidence="1" id="KW-0413">Isomerase</keyword>
<evidence type="ECO:0000313" key="2">
    <source>
        <dbReference type="Proteomes" id="UP000644699"/>
    </source>
</evidence>
<dbReference type="AlphaFoldDB" id="A0A916ZJX3"/>
<protein>
    <submittedName>
        <fullName evidence="1">Xylose isomerase</fullName>
    </submittedName>
</protein>
<dbReference type="Gene3D" id="3.20.20.150">
    <property type="entry name" value="Divalent-metal-dependent TIM barrel enzymes"/>
    <property type="match status" value="1"/>
</dbReference>
<keyword evidence="2" id="KW-1185">Reference proteome</keyword>
<name>A0A916ZJX3_9HYPH</name>
<evidence type="ECO:0000313" key="1">
    <source>
        <dbReference type="EMBL" id="GGE01272.1"/>
    </source>
</evidence>
<accession>A0A916ZJX3</accession>
<organism evidence="1 2">
    <name type="scientific">Aureimonas endophytica</name>
    <dbReference type="NCBI Taxonomy" id="2027858"/>
    <lineage>
        <taxon>Bacteria</taxon>
        <taxon>Pseudomonadati</taxon>
        <taxon>Pseudomonadota</taxon>
        <taxon>Alphaproteobacteria</taxon>
        <taxon>Hyphomicrobiales</taxon>
        <taxon>Aurantimonadaceae</taxon>
        <taxon>Aureimonas</taxon>
    </lineage>
</organism>
<dbReference type="InterPro" id="IPR036237">
    <property type="entry name" value="Xyl_isomerase-like_sf"/>
</dbReference>
<gene>
    <name evidence="1" type="ORF">GCM10011390_20150</name>
</gene>
<reference evidence="1" key="2">
    <citation type="submission" date="2020-09" db="EMBL/GenBank/DDBJ databases">
        <authorList>
            <person name="Sun Q."/>
            <person name="Zhou Y."/>
        </authorList>
    </citation>
    <scope>NUCLEOTIDE SEQUENCE</scope>
    <source>
        <strain evidence="1">CGMCC 1.15367</strain>
    </source>
</reference>
<dbReference type="SUPFAM" id="SSF51658">
    <property type="entry name" value="Xylose isomerase-like"/>
    <property type="match status" value="1"/>
</dbReference>
<comment type="caution">
    <text evidence="1">The sequence shown here is derived from an EMBL/GenBank/DDBJ whole genome shotgun (WGS) entry which is preliminary data.</text>
</comment>
<proteinExistence type="predicted"/>
<sequence>MTLAVPPDVPELFPMQSMIVLQSLWSMERRHPDGFEPPLEESVERIARAGFDGLSAHWYDDAAVRPIVDAMRQSGITAVEGMCFPTSVESLKPALETASLFPVHHLNIQPDVRPRRLNEAVGLVEGWMRLAEEVDFPVYIETHRGRLTNDLLFTLDLLDEIPDMPLLADLSHYLVGREIELPVSDENQAMIERILEHSWAFHGRVGTCEQVQIEISFPHHAPWIELFRGWWDYGFRSWRRRAETGDIMSFTCELGPRPYAITNRDGEDTTERWAESMQMRDIALDIWARTEQPGSS</sequence>